<feature type="transmembrane region" description="Helical" evidence="5">
    <location>
        <begin position="246"/>
        <end position="267"/>
    </location>
</feature>
<evidence type="ECO:0000256" key="1">
    <source>
        <dbReference type="ARBA" id="ARBA00004141"/>
    </source>
</evidence>
<dbReference type="GO" id="GO:0065002">
    <property type="term" value="P:intracellular protein transmembrane transport"/>
    <property type="evidence" value="ECO:0007669"/>
    <property type="project" value="TreeGrafter"/>
</dbReference>
<keyword evidence="5" id="KW-0811">Translocation</keyword>
<dbReference type="PANTHER" id="PTHR30371:SF0">
    <property type="entry name" value="SEC-INDEPENDENT PROTEIN TRANSLOCASE PROTEIN TATC, CHLOROPLASTIC-RELATED"/>
    <property type="match status" value="1"/>
</dbReference>
<name>A0A934R4C1_9BACT</name>
<feature type="coiled-coil region" evidence="6">
    <location>
        <begin position="375"/>
        <end position="405"/>
    </location>
</feature>
<feature type="compositionally biased region" description="Basic and acidic residues" evidence="7">
    <location>
        <begin position="449"/>
        <end position="480"/>
    </location>
</feature>
<keyword evidence="9" id="KW-1185">Reference proteome</keyword>
<accession>A0A934R4C1</accession>
<proteinExistence type="inferred from homology"/>
<comment type="similarity">
    <text evidence="5">Belongs to the TatC family.</text>
</comment>
<comment type="caution">
    <text evidence="8">The sequence shown here is derived from an EMBL/GenBank/DDBJ whole genome shotgun (WGS) entry which is preliminary data.</text>
</comment>
<dbReference type="PANTHER" id="PTHR30371">
    <property type="entry name" value="SEC-INDEPENDENT PROTEIN TRANSLOCASE PROTEIN TATC"/>
    <property type="match status" value="1"/>
</dbReference>
<evidence type="ECO:0000256" key="2">
    <source>
        <dbReference type="ARBA" id="ARBA00022692"/>
    </source>
</evidence>
<keyword evidence="5" id="KW-0653">Protein transport</keyword>
<comment type="subunit">
    <text evidence="5">Forms a complex with TatA.</text>
</comment>
<dbReference type="HAMAP" id="MF_00902">
    <property type="entry name" value="TatC"/>
    <property type="match status" value="1"/>
</dbReference>
<keyword evidence="3 5" id="KW-1133">Transmembrane helix</keyword>
<keyword evidence="2 5" id="KW-0812">Transmembrane</keyword>
<keyword evidence="5" id="KW-0813">Transport</keyword>
<evidence type="ECO:0000256" key="5">
    <source>
        <dbReference type="HAMAP-Rule" id="MF_00902"/>
    </source>
</evidence>
<gene>
    <name evidence="5 8" type="primary">tatC</name>
    <name evidence="8" type="ORF">JIN84_14820</name>
</gene>
<dbReference type="AlphaFoldDB" id="A0A934R4C1"/>
<comment type="function">
    <text evidence="5">Part of the twin-arginine translocation (Tat) system that transports large folded proteins containing a characteristic twin-arginine motif in their signal peptide across membranes.</text>
</comment>
<evidence type="ECO:0000313" key="9">
    <source>
        <dbReference type="Proteomes" id="UP000600139"/>
    </source>
</evidence>
<evidence type="ECO:0000313" key="8">
    <source>
        <dbReference type="EMBL" id="MBK1816896.1"/>
    </source>
</evidence>
<feature type="region of interest" description="Disordered" evidence="7">
    <location>
        <begin position="409"/>
        <end position="480"/>
    </location>
</feature>
<dbReference type="GO" id="GO:0043953">
    <property type="term" value="P:protein transport by the Tat complex"/>
    <property type="evidence" value="ECO:0007669"/>
    <property type="project" value="UniProtKB-UniRule"/>
</dbReference>
<keyword evidence="6" id="KW-0175">Coiled coil</keyword>
<comment type="subcellular location">
    <subcellularLocation>
        <location evidence="5">Cell membrane</location>
        <topology evidence="5">Multi-pass membrane protein</topology>
    </subcellularLocation>
    <subcellularLocation>
        <location evidence="1">Membrane</location>
        <topology evidence="1">Multi-pass membrane protein</topology>
    </subcellularLocation>
</comment>
<keyword evidence="4 5" id="KW-0472">Membrane</keyword>
<dbReference type="GO" id="GO:0009977">
    <property type="term" value="F:proton motive force dependent protein transmembrane transporter activity"/>
    <property type="evidence" value="ECO:0007669"/>
    <property type="project" value="TreeGrafter"/>
</dbReference>
<dbReference type="Pfam" id="PF00902">
    <property type="entry name" value="TatC"/>
    <property type="match status" value="1"/>
</dbReference>
<sequence>MPELSALAVRGLRGLNPAPTSMYLLKKAIQLRENSHPDHEKPFLEHLEDLRVMVTKMVVTLVIAMVACFAYNPQLMEFFRLPVEEVRTIQIQETLPTDAPHLLTVDKWTDARKVENVALSLTPEQREVFYQSLPEKDLVFHAKSVSILRAAMFLPEDKQADFVKGLGESDDMKKQVTALLQTKPKTDGDIEGNLKMLSSLKPTEGFMLSMKISFFAGIVVSFPLLLWFLLQFVLPGLHSHEKRVMWPAMAVGFGLFLAGAVFAYYMVLPRALLFFAQWSKDMGISNDWRITEYIDFAMQFTLLFGLSFELPVVVMVFVKLGLLSYETMSRTRSYAIVGIFVAAAVLTPTPDAFTLMLMALPMIVLYEICIWLAYFDRRKNRLLEEQEARERVERQLLREQELRAEEEEYAAKNDTFHDESARHDETPPHDGHEAQVEAGDDGWQEEYPQQDHHTSDELPDIDDKPPHDIPEDGERRRMDP</sequence>
<dbReference type="InterPro" id="IPR002033">
    <property type="entry name" value="TatC"/>
</dbReference>
<reference evidence="8" key="1">
    <citation type="submission" date="2021-01" db="EMBL/GenBank/DDBJ databases">
        <title>Modified the classification status of verrucomicrobia.</title>
        <authorList>
            <person name="Feng X."/>
        </authorList>
    </citation>
    <scope>NUCLEOTIDE SEQUENCE</scope>
    <source>
        <strain evidence="8">JCM 18052</strain>
    </source>
</reference>
<feature type="transmembrane region" description="Helical" evidence="5">
    <location>
        <begin position="296"/>
        <end position="320"/>
    </location>
</feature>
<evidence type="ECO:0000256" key="6">
    <source>
        <dbReference type="SAM" id="Coils"/>
    </source>
</evidence>
<evidence type="ECO:0000256" key="7">
    <source>
        <dbReference type="SAM" id="MobiDB-lite"/>
    </source>
</evidence>
<keyword evidence="5" id="KW-1003">Cell membrane</keyword>
<dbReference type="EMBL" id="JAENIK010000011">
    <property type="protein sequence ID" value="MBK1816896.1"/>
    <property type="molecule type" value="Genomic_DNA"/>
</dbReference>
<feature type="compositionally biased region" description="Basic and acidic residues" evidence="7">
    <location>
        <begin position="409"/>
        <end position="435"/>
    </location>
</feature>
<dbReference type="RefSeq" id="WP_200351820.1">
    <property type="nucleotide sequence ID" value="NZ_BAABHZ010000006.1"/>
</dbReference>
<protein>
    <recommendedName>
        <fullName evidence="5">Sec-independent protein translocase protein TatC</fullName>
    </recommendedName>
</protein>
<dbReference type="GO" id="GO:0033281">
    <property type="term" value="C:TAT protein transport complex"/>
    <property type="evidence" value="ECO:0007669"/>
    <property type="project" value="UniProtKB-UniRule"/>
</dbReference>
<organism evidence="8 9">
    <name type="scientific">Luteolibacter yonseiensis</name>
    <dbReference type="NCBI Taxonomy" id="1144680"/>
    <lineage>
        <taxon>Bacteria</taxon>
        <taxon>Pseudomonadati</taxon>
        <taxon>Verrucomicrobiota</taxon>
        <taxon>Verrucomicrobiia</taxon>
        <taxon>Verrucomicrobiales</taxon>
        <taxon>Verrucomicrobiaceae</taxon>
        <taxon>Luteolibacter</taxon>
    </lineage>
</organism>
<dbReference type="NCBIfam" id="TIGR00945">
    <property type="entry name" value="tatC"/>
    <property type="match status" value="1"/>
</dbReference>
<dbReference type="Proteomes" id="UP000600139">
    <property type="component" value="Unassembled WGS sequence"/>
</dbReference>
<evidence type="ECO:0000256" key="3">
    <source>
        <dbReference type="ARBA" id="ARBA00022989"/>
    </source>
</evidence>
<comment type="caution">
    <text evidence="5">Lacks conserved residue(s) required for the propagation of feature annotation.</text>
</comment>
<feature type="transmembrane region" description="Helical" evidence="5">
    <location>
        <begin position="355"/>
        <end position="375"/>
    </location>
</feature>
<feature type="transmembrane region" description="Helical" evidence="5">
    <location>
        <begin position="332"/>
        <end position="349"/>
    </location>
</feature>
<feature type="transmembrane region" description="Helical" evidence="5">
    <location>
        <begin position="212"/>
        <end position="234"/>
    </location>
</feature>
<evidence type="ECO:0000256" key="4">
    <source>
        <dbReference type="ARBA" id="ARBA00023136"/>
    </source>
</evidence>